<accession>A0A7D4CX18</accession>
<evidence type="ECO:0000256" key="2">
    <source>
        <dbReference type="ARBA" id="ARBA00022679"/>
    </source>
</evidence>
<dbReference type="AlphaFoldDB" id="A0A7D4CX18"/>
<protein>
    <submittedName>
        <fullName evidence="5">SAM-dependent methyltransferase</fullName>
    </submittedName>
</protein>
<evidence type="ECO:0000256" key="1">
    <source>
        <dbReference type="ARBA" id="ARBA00022603"/>
    </source>
</evidence>
<evidence type="ECO:0000256" key="3">
    <source>
        <dbReference type="ARBA" id="ARBA00022691"/>
    </source>
</evidence>
<name>A0A7D4CX18_9BACL</name>
<gene>
    <name evidence="5" type="ORF">GXN76_14465</name>
</gene>
<dbReference type="PANTHER" id="PTHR11727">
    <property type="entry name" value="DIMETHYLADENOSINE TRANSFERASE"/>
    <property type="match status" value="1"/>
</dbReference>
<dbReference type="KEGG" id="kpul:GXN76_14465"/>
<dbReference type="RefSeq" id="WP_173224278.1">
    <property type="nucleotide sequence ID" value="NZ_CP048104.1"/>
</dbReference>
<dbReference type="EMBL" id="CP048104">
    <property type="protein sequence ID" value="QKG85537.1"/>
    <property type="molecule type" value="Genomic_DNA"/>
</dbReference>
<dbReference type="Proteomes" id="UP000503088">
    <property type="component" value="Chromosome"/>
</dbReference>
<dbReference type="InterPro" id="IPR029063">
    <property type="entry name" value="SAM-dependent_MTases_sf"/>
</dbReference>
<keyword evidence="1 5" id="KW-0489">Methyltransferase</keyword>
<dbReference type="GO" id="GO:0003723">
    <property type="term" value="F:RNA binding"/>
    <property type="evidence" value="ECO:0007669"/>
    <property type="project" value="UniProtKB-KW"/>
</dbReference>
<keyword evidence="3" id="KW-0949">S-adenosyl-L-methionine</keyword>
<dbReference type="SUPFAM" id="SSF53335">
    <property type="entry name" value="S-adenosyl-L-methionine-dependent methyltransferases"/>
    <property type="match status" value="1"/>
</dbReference>
<evidence type="ECO:0000313" key="5">
    <source>
        <dbReference type="EMBL" id="QKG85537.1"/>
    </source>
</evidence>
<dbReference type="InterPro" id="IPR001737">
    <property type="entry name" value="KsgA/Erm"/>
</dbReference>
<sequence length="200" mass="23310">MKSLLFFLQYIVNPRSIGAIMPSSSFLGDKMLEGVNFQRADYIIEYGPGTGIFTKKMLKKRNPNTVILLVENNKDFYSVLKEKFKKEQNLFIIYGSAENIEQYTRDYGLPYADYVISGLPFASLPKHVSTRILKDTAKIIKKDGRFIAFQYTVFKRELLEEFFNILKVKKEMRNMPPAYVFSCQPYNTSLEEDHRHSKTL</sequence>
<evidence type="ECO:0000313" key="6">
    <source>
        <dbReference type="Proteomes" id="UP000503088"/>
    </source>
</evidence>
<dbReference type="Pfam" id="PF00398">
    <property type="entry name" value="RrnaAD"/>
    <property type="match status" value="1"/>
</dbReference>
<dbReference type="GO" id="GO:0000179">
    <property type="term" value="F:rRNA (adenine-N6,N6-)-dimethyltransferase activity"/>
    <property type="evidence" value="ECO:0007669"/>
    <property type="project" value="TreeGrafter"/>
</dbReference>
<organism evidence="5 6">
    <name type="scientific">Kroppenstedtia pulmonis</name>
    <dbReference type="NCBI Taxonomy" id="1380685"/>
    <lineage>
        <taxon>Bacteria</taxon>
        <taxon>Bacillati</taxon>
        <taxon>Bacillota</taxon>
        <taxon>Bacilli</taxon>
        <taxon>Bacillales</taxon>
        <taxon>Thermoactinomycetaceae</taxon>
        <taxon>Kroppenstedtia</taxon>
    </lineage>
</organism>
<dbReference type="Gene3D" id="3.40.50.150">
    <property type="entry name" value="Vaccinia Virus protein VP39"/>
    <property type="match status" value="1"/>
</dbReference>
<reference evidence="5 6" key="1">
    <citation type="submission" date="2020-01" db="EMBL/GenBank/DDBJ databases">
        <authorList>
            <person name="Gulvik C.A."/>
            <person name="Batra D.G."/>
        </authorList>
    </citation>
    <scope>NUCLEOTIDE SEQUENCE [LARGE SCALE GENOMIC DNA]</scope>
    <source>
        <strain evidence="5 6">W9323</strain>
    </source>
</reference>
<proteinExistence type="predicted"/>
<keyword evidence="6" id="KW-1185">Reference proteome</keyword>
<keyword evidence="2 5" id="KW-0808">Transferase</keyword>
<dbReference type="PANTHER" id="PTHR11727:SF14">
    <property type="entry name" value="BLL8166 PROTEIN"/>
    <property type="match status" value="1"/>
</dbReference>
<keyword evidence="4" id="KW-0694">RNA-binding</keyword>
<evidence type="ECO:0000256" key="4">
    <source>
        <dbReference type="ARBA" id="ARBA00022884"/>
    </source>
</evidence>